<comment type="caution">
    <text evidence="2">The sequence shown here is derived from an EMBL/GenBank/DDBJ whole genome shotgun (WGS) entry which is preliminary data.</text>
</comment>
<feature type="compositionally biased region" description="Polar residues" evidence="1">
    <location>
        <begin position="208"/>
        <end position="217"/>
    </location>
</feature>
<accession>A0A225AJW4</accession>
<dbReference type="AlphaFoldDB" id="A0A225AJW4"/>
<dbReference type="RefSeq" id="XP_020121942.1">
    <property type="nucleotide sequence ID" value="XM_020265127.1"/>
</dbReference>
<feature type="region of interest" description="Disordered" evidence="1">
    <location>
        <begin position="39"/>
        <end position="62"/>
    </location>
</feature>
<feature type="compositionally biased region" description="Polar residues" evidence="1">
    <location>
        <begin position="225"/>
        <end position="245"/>
    </location>
</feature>
<evidence type="ECO:0000313" key="2">
    <source>
        <dbReference type="EMBL" id="OKL61821.1"/>
    </source>
</evidence>
<feature type="region of interest" description="Disordered" evidence="1">
    <location>
        <begin position="147"/>
        <end position="250"/>
    </location>
</feature>
<keyword evidence="3" id="KW-1185">Reference proteome</keyword>
<evidence type="ECO:0000256" key="1">
    <source>
        <dbReference type="SAM" id="MobiDB-lite"/>
    </source>
</evidence>
<feature type="compositionally biased region" description="Polar residues" evidence="1">
    <location>
        <begin position="185"/>
        <end position="200"/>
    </location>
</feature>
<dbReference type="OrthoDB" id="4222100at2759"/>
<proteinExistence type="predicted"/>
<dbReference type="EMBL" id="LFMY01000003">
    <property type="protein sequence ID" value="OKL61821.1"/>
    <property type="molecule type" value="Genomic_DNA"/>
</dbReference>
<sequence length="506" mass="57252">MDLCQQELERLVLDNDNCEGDGNSDSDATIEAHRPLSVRSDPFDEELPKNFNPRKPEWFFNPRPDPRKPISMFWTDHKGFYAIPSPEPVSAESRGQPKEKLGTMGLLEQLFVPRREENTSLPKWTIGAPLPNLSLRRVSVDANDLSHLSLARPPTPPRRRSHYQRTMSNKPLPPLPRPRRFMSVGDQSLFSRARSQSTPGEFTLGMGNPSQSDSTTEGEVESIVNAYQDTTTPAATSQESTANGENSRENEHHVAGPYLLHRLHQYQDNQMTAIAQMEAALANPHVNQSLRSKFLSWSQQLLDLNFPFRVSANPAYGEQIKITEKDAHTVVDWAIMVGTKMNGTLDHIIECLNAGDLVQAQLRSMCAGVDIYRDPPVPLEELYHKMTEVVQKRCRSPRAHEVNLLICFLHLFERLLYNPFQLVMDRVVVVRNERPHDPMPNPLNIATPLSSLKRVLDTAFGSYNEYTSMTRQIRGEFFVPIEKRIPGVSSRTQGYLNNVVGPSNVI</sequence>
<reference evidence="2 3" key="1">
    <citation type="submission" date="2015-06" db="EMBL/GenBank/DDBJ databases">
        <title>Talaromyces atroroseus IBT 11181 draft genome.</title>
        <authorList>
            <person name="Rasmussen K.B."/>
            <person name="Rasmussen S."/>
            <person name="Petersen B."/>
            <person name="Sicheritz-Ponten T."/>
            <person name="Mortensen U.H."/>
            <person name="Thrane U."/>
        </authorList>
    </citation>
    <scope>NUCLEOTIDE SEQUENCE [LARGE SCALE GENOMIC DNA]</scope>
    <source>
        <strain evidence="2 3">IBT 11181</strain>
    </source>
</reference>
<evidence type="ECO:0000313" key="3">
    <source>
        <dbReference type="Proteomes" id="UP000214365"/>
    </source>
</evidence>
<dbReference type="GeneID" id="31002776"/>
<protein>
    <submittedName>
        <fullName evidence="2">Uncharacterized protein</fullName>
    </submittedName>
</protein>
<name>A0A225AJW4_TALAT</name>
<gene>
    <name evidence="2" type="ORF">UA08_03021</name>
</gene>
<dbReference type="Proteomes" id="UP000214365">
    <property type="component" value="Unassembled WGS sequence"/>
</dbReference>
<organism evidence="2 3">
    <name type="scientific">Talaromyces atroroseus</name>
    <dbReference type="NCBI Taxonomy" id="1441469"/>
    <lineage>
        <taxon>Eukaryota</taxon>
        <taxon>Fungi</taxon>
        <taxon>Dikarya</taxon>
        <taxon>Ascomycota</taxon>
        <taxon>Pezizomycotina</taxon>
        <taxon>Eurotiomycetes</taxon>
        <taxon>Eurotiomycetidae</taxon>
        <taxon>Eurotiales</taxon>
        <taxon>Trichocomaceae</taxon>
        <taxon>Talaromyces</taxon>
        <taxon>Talaromyces sect. Trachyspermi</taxon>
    </lineage>
</organism>